<evidence type="ECO:0000256" key="3">
    <source>
        <dbReference type="ARBA" id="ARBA00022870"/>
    </source>
</evidence>
<dbReference type="InterPro" id="IPR050462">
    <property type="entry name" value="Retroviral_Gag-Pol_poly"/>
</dbReference>
<dbReference type="GO" id="GO:0019068">
    <property type="term" value="P:virion assembly"/>
    <property type="evidence" value="ECO:0007669"/>
    <property type="project" value="InterPro"/>
</dbReference>
<dbReference type="Pfam" id="PF01140">
    <property type="entry name" value="Gag_MA"/>
    <property type="match status" value="1"/>
</dbReference>
<dbReference type="InterPro" id="IPR010999">
    <property type="entry name" value="Retrovr_matrix"/>
</dbReference>
<evidence type="ECO:0000313" key="9">
    <source>
        <dbReference type="RefSeq" id="XP_035298336.1"/>
    </source>
</evidence>
<evidence type="ECO:0000256" key="4">
    <source>
        <dbReference type="ARBA" id="ARBA00023136"/>
    </source>
</evidence>
<evidence type="ECO:0000256" key="5">
    <source>
        <dbReference type="SAM" id="MobiDB-lite"/>
    </source>
</evidence>
<keyword evidence="3" id="KW-1043">Host membrane</keyword>
<dbReference type="Gene3D" id="1.10.375.10">
    <property type="entry name" value="Human Immunodeficiency Virus Type 1 Capsid Protein"/>
    <property type="match status" value="1"/>
</dbReference>
<dbReference type="InterPro" id="IPR008919">
    <property type="entry name" value="Retrov_capsid_N"/>
</dbReference>
<dbReference type="InterPro" id="IPR036875">
    <property type="entry name" value="Znf_CCHC_sf"/>
</dbReference>
<dbReference type="KEGG" id="cge:118238570"/>
<protein>
    <submittedName>
        <fullName evidence="9">SH3 domain-containing protein C23A1.17-like</fullName>
    </submittedName>
</protein>
<dbReference type="SUPFAM" id="SSF47836">
    <property type="entry name" value="Retroviral matrix proteins"/>
    <property type="match status" value="1"/>
</dbReference>
<evidence type="ECO:0000256" key="1">
    <source>
        <dbReference type="ARBA" id="ARBA00004165"/>
    </source>
</evidence>
<dbReference type="Pfam" id="PF02093">
    <property type="entry name" value="Gag_p30"/>
    <property type="match status" value="1"/>
</dbReference>
<keyword evidence="2" id="KW-1032">Host cell membrane</keyword>
<dbReference type="GO" id="GO:0008270">
    <property type="term" value="F:zinc ion binding"/>
    <property type="evidence" value="ECO:0007669"/>
    <property type="project" value="InterPro"/>
</dbReference>
<evidence type="ECO:0000256" key="2">
    <source>
        <dbReference type="ARBA" id="ARBA00022511"/>
    </source>
</evidence>
<feature type="compositionally biased region" description="Low complexity" evidence="5">
    <location>
        <begin position="156"/>
        <end position="172"/>
    </location>
</feature>
<feature type="domain" description="Core shell protein Gag P30" evidence="7">
    <location>
        <begin position="240"/>
        <end position="431"/>
    </location>
</feature>
<dbReference type="InterPro" id="IPR036946">
    <property type="entry name" value="G_retro_matrix_sf"/>
</dbReference>
<dbReference type="AlphaFoldDB" id="A0A9J7GTX9"/>
<organism evidence="8 9">
    <name type="scientific">Cricetulus griseus</name>
    <name type="common">Chinese hamster</name>
    <name type="synonym">Cricetulus barabensis griseus</name>
    <dbReference type="NCBI Taxonomy" id="10029"/>
    <lineage>
        <taxon>Eukaryota</taxon>
        <taxon>Metazoa</taxon>
        <taxon>Chordata</taxon>
        <taxon>Craniata</taxon>
        <taxon>Vertebrata</taxon>
        <taxon>Euteleostomi</taxon>
        <taxon>Mammalia</taxon>
        <taxon>Eutheria</taxon>
        <taxon>Euarchontoglires</taxon>
        <taxon>Glires</taxon>
        <taxon>Rodentia</taxon>
        <taxon>Myomorpha</taxon>
        <taxon>Muroidea</taxon>
        <taxon>Cricetidae</taxon>
        <taxon>Cricetinae</taxon>
        <taxon>Cricetulus</taxon>
    </lineage>
</organism>
<dbReference type="SUPFAM" id="SSF57756">
    <property type="entry name" value="Retrovirus zinc finger-like domains"/>
    <property type="match status" value="1"/>
</dbReference>
<feature type="compositionally biased region" description="Pro residues" evidence="5">
    <location>
        <begin position="131"/>
        <end position="155"/>
    </location>
</feature>
<dbReference type="RefSeq" id="XP_035298336.1">
    <property type="nucleotide sequence ID" value="XM_035442445.1"/>
</dbReference>
<dbReference type="GO" id="GO:0003676">
    <property type="term" value="F:nucleic acid binding"/>
    <property type="evidence" value="ECO:0007669"/>
    <property type="project" value="InterPro"/>
</dbReference>
<feature type="domain" description="Gamma-retroviral matrix protein" evidence="6">
    <location>
        <begin position="10"/>
        <end position="107"/>
    </location>
</feature>
<evidence type="ECO:0000259" key="6">
    <source>
        <dbReference type="Pfam" id="PF01140"/>
    </source>
</evidence>
<dbReference type="OrthoDB" id="9806270at2759"/>
<dbReference type="Proteomes" id="UP001108280">
    <property type="component" value="Chromosome 3"/>
</dbReference>
<proteinExistence type="predicted"/>
<sequence length="506" mass="58412">MGNKSSKADTPLKCVLKNFHLLYRRKFRKFKSFGYSITKKRLQILCEQEWPTFGVEWPSEGTFDPKVAWAIVDVVYSLPGHLNQIPYIVPWAKATSNPPPWMKTFMVIYGHLHSPLSQLPQSVPQRQPLTQAPPQPQPLKEPPPQPQPLKKPAPQPQALKTPAPQPQTLKKPAPQPQPLKKPAPKPQPPTLAPPQPQPLPQPSDACVPFTYTDLYNENTQNPPLRTNPSCITYVPLTTTDLLNWKVQHPPFSTNPKPLISLIEYIFLIHHPTWDDCKLILHVLFTMEERERILTEAAKTLPRMYALTGEHHLPLQRLDWKYRTEESRMPLSDYHHALIEGLKRAARKPTNYSKVSNTRQSRNESPTAFLERLLEAYREYTDIDPEVSTNFPLINLTFVTQSAPDIRRKIERIDGFIYKSRSELLAIAQEVFYNRESEEELLVKKMARIVITAQESGAFNLDQTTYNKNRKPLRRDQCAYCKKLGHWKHECPKQKWVGPPWPRPCLA</sequence>
<reference evidence="9" key="3">
    <citation type="submission" date="2025-08" db="UniProtKB">
        <authorList>
            <consortium name="RefSeq"/>
        </authorList>
    </citation>
    <scope>IDENTIFICATION</scope>
    <source>
        <strain evidence="9">17A/GY</strain>
        <tissue evidence="9">Liver</tissue>
    </source>
</reference>
<name>A0A9J7GTX9_CRIGR</name>
<reference evidence="8" key="1">
    <citation type="journal article" date="2018" name="Biotechnol. Bioeng.">
        <title>A reference genome of the Chinese hamster based on a hybrid assembly strategy.</title>
        <authorList>
            <person name="Rupp O."/>
            <person name="MacDonald M.L."/>
            <person name="Li S."/>
            <person name="Dhiman H."/>
            <person name="Polson S."/>
            <person name="Griep S."/>
            <person name="Heffner K."/>
            <person name="Hernandez I."/>
            <person name="Brinkrolf K."/>
            <person name="Jadhav V."/>
            <person name="Samoudi M."/>
            <person name="Hao H."/>
            <person name="Kingham B."/>
            <person name="Goesmann A."/>
            <person name="Betenbaugh M.J."/>
            <person name="Lewis N.E."/>
            <person name="Borth N."/>
            <person name="Lee K.H."/>
        </authorList>
    </citation>
    <scope>NUCLEOTIDE SEQUENCE [LARGE SCALE GENOMIC DNA]</scope>
    <source>
        <strain evidence="8">17A/GY</strain>
    </source>
</reference>
<evidence type="ECO:0000313" key="8">
    <source>
        <dbReference type="Proteomes" id="UP001108280"/>
    </source>
</evidence>
<dbReference type="SUPFAM" id="SSF47943">
    <property type="entry name" value="Retrovirus capsid protein, N-terminal core domain"/>
    <property type="match status" value="1"/>
</dbReference>
<dbReference type="GeneID" id="118238570"/>
<dbReference type="Gene3D" id="4.10.60.10">
    <property type="entry name" value="Zinc finger, CCHC-type"/>
    <property type="match status" value="1"/>
</dbReference>
<evidence type="ECO:0000259" key="7">
    <source>
        <dbReference type="Pfam" id="PF02093"/>
    </source>
</evidence>
<gene>
    <name evidence="9" type="primary">LOC118238570</name>
</gene>
<keyword evidence="4" id="KW-0472">Membrane</keyword>
<reference evidence="8" key="2">
    <citation type="journal article" date="2020" name="Biotechnol. Bioeng.">
        <title>Chromosome-scale scaffolds for the Chinese hamster reference genome assembly to facilitate the study of the CHO epigenome.</title>
        <authorList>
            <person name="Hilliard W."/>
            <person name="MacDonald M."/>
            <person name="Lee K.H."/>
        </authorList>
    </citation>
    <scope>NUCLEOTIDE SEQUENCE [LARGE SCALE GENOMIC DNA]</scope>
    <source>
        <strain evidence="8">17A/GY</strain>
    </source>
</reference>
<accession>A0A9J7GTX9</accession>
<dbReference type="InterPro" id="IPR000840">
    <property type="entry name" value="G_retro_matrix"/>
</dbReference>
<dbReference type="InterPro" id="IPR003036">
    <property type="entry name" value="Gag_P30"/>
</dbReference>
<keyword evidence="8" id="KW-1185">Reference proteome</keyword>
<feature type="compositionally biased region" description="Pro residues" evidence="5">
    <location>
        <begin position="173"/>
        <end position="201"/>
    </location>
</feature>
<feature type="region of interest" description="Disordered" evidence="5">
    <location>
        <begin position="118"/>
        <end position="208"/>
    </location>
</feature>
<comment type="subcellular location">
    <subcellularLocation>
        <location evidence="1">Host cell membrane</location>
    </subcellularLocation>
</comment>
<dbReference type="Gene3D" id="1.10.150.180">
    <property type="entry name" value="Gamma-retroviral matrix domain"/>
    <property type="match status" value="1"/>
</dbReference>
<dbReference type="PANTHER" id="PTHR33166">
    <property type="entry name" value="GAG_P30 DOMAIN-CONTAINING PROTEIN"/>
    <property type="match status" value="1"/>
</dbReference>